<evidence type="ECO:0000313" key="2">
    <source>
        <dbReference type="EMBL" id="MPM58242.1"/>
    </source>
</evidence>
<protein>
    <submittedName>
        <fullName evidence="2">Uncharacterized protein</fullName>
    </submittedName>
</protein>
<dbReference type="AlphaFoldDB" id="A0A645AY94"/>
<organism evidence="2">
    <name type="scientific">bioreactor metagenome</name>
    <dbReference type="NCBI Taxonomy" id="1076179"/>
    <lineage>
        <taxon>unclassified sequences</taxon>
        <taxon>metagenomes</taxon>
        <taxon>ecological metagenomes</taxon>
    </lineage>
</organism>
<reference evidence="2" key="1">
    <citation type="submission" date="2019-08" db="EMBL/GenBank/DDBJ databases">
        <authorList>
            <person name="Kucharzyk K."/>
            <person name="Murdoch R.W."/>
            <person name="Higgins S."/>
            <person name="Loffler F."/>
        </authorList>
    </citation>
    <scope>NUCLEOTIDE SEQUENCE</scope>
</reference>
<feature type="region of interest" description="Disordered" evidence="1">
    <location>
        <begin position="54"/>
        <end position="77"/>
    </location>
</feature>
<name>A0A645AY94_9ZZZZ</name>
<dbReference type="EMBL" id="VSSQ01016665">
    <property type="protein sequence ID" value="MPM58242.1"/>
    <property type="molecule type" value="Genomic_DNA"/>
</dbReference>
<feature type="compositionally biased region" description="Basic and acidic residues" evidence="1">
    <location>
        <begin position="11"/>
        <end position="30"/>
    </location>
</feature>
<evidence type="ECO:0000256" key="1">
    <source>
        <dbReference type="SAM" id="MobiDB-lite"/>
    </source>
</evidence>
<feature type="region of interest" description="Disordered" evidence="1">
    <location>
        <begin position="1"/>
        <end position="42"/>
    </location>
</feature>
<proteinExistence type="predicted"/>
<comment type="caution">
    <text evidence="2">The sequence shown here is derived from an EMBL/GenBank/DDBJ whole genome shotgun (WGS) entry which is preliminary data.</text>
</comment>
<sequence length="113" mass="12249">MLTDRAVVAGNDREAGADQGRYREQPDDRPQQCPGMRADRGDQLLPRIQLKRHASIVPPWSTRPAGRPSDPYRSAQVDDISGGERLDLAAEVDEQLTIGPDAHGLPADRGAVG</sequence>
<gene>
    <name evidence="2" type="ORF">SDC9_105073</name>
</gene>
<accession>A0A645AY94</accession>